<organism evidence="1 2">
    <name type="scientific">Thermoanaerobacterium thermosaccharolyticum</name>
    <name type="common">Clostridium thermosaccharolyticum</name>
    <dbReference type="NCBI Taxonomy" id="1517"/>
    <lineage>
        <taxon>Bacteria</taxon>
        <taxon>Bacillati</taxon>
        <taxon>Bacillota</taxon>
        <taxon>Clostridia</taxon>
        <taxon>Thermoanaerobacterales</taxon>
        <taxon>Thermoanaerobacteraceae</taxon>
        <taxon>Thermoanaerobacterium</taxon>
    </lineage>
</organism>
<sequence length="54" mass="6506">MTIKGHINSRTYKYTFDDFYSVYMPSSYTLLALELISQIREPTKTYNFHQFEES</sequence>
<protein>
    <submittedName>
        <fullName evidence="1">Transcriptional regulator</fullName>
    </submittedName>
</protein>
<name>A0A223HZR3_THETR</name>
<gene>
    <name evidence="1" type="ORF">Thert_02010</name>
</gene>
<reference evidence="1 2" key="1">
    <citation type="submission" date="2016-08" db="EMBL/GenBank/DDBJ databases">
        <title>A novel genetic cassette of butanologenic Thermoanaerobacterium thermosaccharolyticum that directly convert cellulose to butanol.</title>
        <authorList>
            <person name="Li T."/>
            <person name="He J."/>
        </authorList>
    </citation>
    <scope>NUCLEOTIDE SEQUENCE [LARGE SCALE GENOMIC DNA]</scope>
    <source>
        <strain evidence="1 2">TG57</strain>
    </source>
</reference>
<dbReference type="AlphaFoldDB" id="A0A223HZR3"/>
<evidence type="ECO:0000313" key="2">
    <source>
        <dbReference type="Proteomes" id="UP000214975"/>
    </source>
</evidence>
<accession>A0A223HZR3</accession>
<dbReference type="Proteomes" id="UP000214975">
    <property type="component" value="Chromosome"/>
</dbReference>
<evidence type="ECO:0000313" key="1">
    <source>
        <dbReference type="EMBL" id="AST57962.1"/>
    </source>
</evidence>
<dbReference type="EMBL" id="CP016893">
    <property type="protein sequence ID" value="AST57962.1"/>
    <property type="molecule type" value="Genomic_DNA"/>
</dbReference>
<proteinExistence type="predicted"/>